<dbReference type="STRING" id="44252.DJ90_2436"/>
<dbReference type="HOGENOM" id="CLU_045011_16_1_9"/>
<dbReference type="CDD" id="cd07505">
    <property type="entry name" value="HAD_BPGM-like"/>
    <property type="match status" value="1"/>
</dbReference>
<dbReference type="InterPro" id="IPR023198">
    <property type="entry name" value="PGP-like_dom2"/>
</dbReference>
<dbReference type="NCBIfam" id="TIGR01509">
    <property type="entry name" value="HAD-SF-IA-v3"/>
    <property type="match status" value="1"/>
</dbReference>
<dbReference type="InterPro" id="IPR023214">
    <property type="entry name" value="HAD_sf"/>
</dbReference>
<gene>
    <name evidence="1" type="ORF">DJ90_2436</name>
</gene>
<sequence>MDFRKVGVRMANIQAAGRLVPCRGILFDKDGTLLDFMALWGSWAETLTGFVERELETLGAAGLFNKTAALGLRLDEANRVSGYDRTGPVAMGTEEEVTALLAGPLYAAGVPWNDAVSRVREFNAAALAQLKRRREARPLPGLREFLDACRETGLALAVVTSDTTAEALEHLEWMGLRERFGSVVGRDRALRGKPDPDMALLACRELGISPAEAVVIGDSNADMQMGKRAGAGLTVGLAAAEDGAPPGTAYLRDADVIVSGYRELSVR</sequence>
<dbReference type="InterPro" id="IPR006439">
    <property type="entry name" value="HAD-SF_hydro_IA"/>
</dbReference>
<dbReference type="Gene3D" id="3.40.50.1000">
    <property type="entry name" value="HAD superfamily/HAD-like"/>
    <property type="match status" value="1"/>
</dbReference>
<dbReference type="Proteomes" id="UP000029278">
    <property type="component" value="Unassembled WGS sequence"/>
</dbReference>
<keyword evidence="2" id="KW-1185">Reference proteome</keyword>
<protein>
    <submittedName>
        <fullName evidence="1">HAD hydrolase, IA, variant 1 family protein</fullName>
    </submittedName>
</protein>
<keyword evidence="1" id="KW-0378">Hydrolase</keyword>
<reference evidence="1 2" key="1">
    <citation type="submission" date="2014-04" db="EMBL/GenBank/DDBJ databases">
        <authorList>
            <person name="Bishop-Lilly K.A."/>
            <person name="Broomall S.M."/>
            <person name="Chain P.S."/>
            <person name="Chertkov O."/>
            <person name="Coyne S.R."/>
            <person name="Daligault H.E."/>
            <person name="Davenport K.W."/>
            <person name="Erkkila T."/>
            <person name="Frey K.G."/>
            <person name="Gibbons H.S."/>
            <person name="Gu W."/>
            <person name="Jaissle J."/>
            <person name="Johnson S.L."/>
            <person name="Koroleva G.I."/>
            <person name="Ladner J.T."/>
            <person name="Lo C.-C."/>
            <person name="Minogue T.D."/>
            <person name="Munk C."/>
            <person name="Palacios G.F."/>
            <person name="Redden C.L."/>
            <person name="Rosenzweig C.N."/>
            <person name="Scholz M.B."/>
            <person name="Teshima H."/>
            <person name="Xu Y."/>
        </authorList>
    </citation>
    <scope>NUCLEOTIDE SEQUENCE [LARGE SCALE GENOMIC DNA]</scope>
    <source>
        <strain evidence="1 2">8244</strain>
    </source>
</reference>
<dbReference type="EMBL" id="JMQA01000012">
    <property type="protein sequence ID" value="KFN11189.1"/>
    <property type="molecule type" value="Genomic_DNA"/>
</dbReference>
<dbReference type="AlphaFoldDB" id="A0A090ZIM4"/>
<dbReference type="InterPro" id="IPR036412">
    <property type="entry name" value="HAD-like_sf"/>
</dbReference>
<comment type="caution">
    <text evidence="1">The sequence shown here is derived from an EMBL/GenBank/DDBJ whole genome shotgun (WGS) entry which is preliminary data.</text>
</comment>
<name>A0A090ZIM4_PAEMA</name>
<dbReference type="NCBIfam" id="TIGR01549">
    <property type="entry name" value="HAD-SF-IA-v1"/>
    <property type="match status" value="1"/>
</dbReference>
<dbReference type="PANTHER" id="PTHR43434:SF1">
    <property type="entry name" value="PHOSPHOGLYCOLATE PHOSPHATASE"/>
    <property type="match status" value="1"/>
</dbReference>
<evidence type="ECO:0000313" key="1">
    <source>
        <dbReference type="EMBL" id="KFN11189.1"/>
    </source>
</evidence>
<dbReference type="Gene3D" id="1.10.150.240">
    <property type="entry name" value="Putative phosphatase, domain 2"/>
    <property type="match status" value="1"/>
</dbReference>
<dbReference type="SFLD" id="SFLDS00003">
    <property type="entry name" value="Haloacid_Dehalogenase"/>
    <property type="match status" value="1"/>
</dbReference>
<dbReference type="GO" id="GO:0008967">
    <property type="term" value="F:phosphoglycolate phosphatase activity"/>
    <property type="evidence" value="ECO:0007669"/>
    <property type="project" value="TreeGrafter"/>
</dbReference>
<dbReference type="PANTHER" id="PTHR43434">
    <property type="entry name" value="PHOSPHOGLYCOLATE PHOSPHATASE"/>
    <property type="match status" value="1"/>
</dbReference>
<dbReference type="GO" id="GO:0006281">
    <property type="term" value="P:DNA repair"/>
    <property type="evidence" value="ECO:0007669"/>
    <property type="project" value="TreeGrafter"/>
</dbReference>
<dbReference type="InterPro" id="IPR050155">
    <property type="entry name" value="HAD-like_hydrolase_sf"/>
</dbReference>
<dbReference type="SUPFAM" id="SSF56784">
    <property type="entry name" value="HAD-like"/>
    <property type="match status" value="1"/>
</dbReference>
<dbReference type="Pfam" id="PF00702">
    <property type="entry name" value="Hydrolase"/>
    <property type="match status" value="1"/>
</dbReference>
<dbReference type="PATRIC" id="fig|44252.3.peg.791"/>
<organism evidence="1 2">
    <name type="scientific">Paenibacillus macerans</name>
    <name type="common">Bacillus macerans</name>
    <dbReference type="NCBI Taxonomy" id="44252"/>
    <lineage>
        <taxon>Bacteria</taxon>
        <taxon>Bacillati</taxon>
        <taxon>Bacillota</taxon>
        <taxon>Bacilli</taxon>
        <taxon>Bacillales</taxon>
        <taxon>Paenibacillaceae</taxon>
        <taxon>Paenibacillus</taxon>
    </lineage>
</organism>
<evidence type="ECO:0000313" key="2">
    <source>
        <dbReference type="Proteomes" id="UP000029278"/>
    </source>
</evidence>
<proteinExistence type="predicted"/>
<dbReference type="PRINTS" id="PR00413">
    <property type="entry name" value="HADHALOGNASE"/>
</dbReference>
<accession>A0A090ZIM4</accession>
<dbReference type="SFLD" id="SFLDG01129">
    <property type="entry name" value="C1.5:_HAD__Beta-PGM__Phosphata"/>
    <property type="match status" value="1"/>
</dbReference>